<dbReference type="InterPro" id="IPR004501">
    <property type="entry name" value="PTS_EIIC_3"/>
</dbReference>
<keyword evidence="7 8" id="KW-0472">Membrane</keyword>
<dbReference type="PANTHER" id="PTHR33989">
    <property type="match status" value="1"/>
</dbReference>
<dbReference type="PIRSF" id="PIRSF006351">
    <property type="entry name" value="PTS_EIIC-Cellobiose"/>
    <property type="match status" value="1"/>
</dbReference>
<dbReference type="GO" id="GO:0008982">
    <property type="term" value="F:protein-N(PI)-phosphohistidine-sugar phosphotransferase activity"/>
    <property type="evidence" value="ECO:0007669"/>
    <property type="project" value="UniProtKB-UniRule"/>
</dbReference>
<dbReference type="GO" id="GO:1901264">
    <property type="term" value="P:carbohydrate derivative transport"/>
    <property type="evidence" value="ECO:0007669"/>
    <property type="project" value="TreeGrafter"/>
</dbReference>
<protein>
    <recommendedName>
        <fullName evidence="8">Permease IIC component</fullName>
    </recommendedName>
</protein>
<evidence type="ECO:0000256" key="9">
    <source>
        <dbReference type="SAM" id="Phobius"/>
    </source>
</evidence>
<accession>A0AAD2DBQ7</accession>
<dbReference type="GO" id="GO:0005886">
    <property type="term" value="C:plasma membrane"/>
    <property type="evidence" value="ECO:0007669"/>
    <property type="project" value="UniProtKB-SubCell"/>
</dbReference>
<feature type="transmembrane region" description="Helical" evidence="9">
    <location>
        <begin position="377"/>
        <end position="396"/>
    </location>
</feature>
<dbReference type="PANTHER" id="PTHR33989:SF11">
    <property type="entry name" value="LICHENAN PERMEASE IIC COMPONENT"/>
    <property type="match status" value="1"/>
</dbReference>
<evidence type="ECO:0000256" key="4">
    <source>
        <dbReference type="ARBA" id="ARBA00022597"/>
    </source>
</evidence>
<evidence type="ECO:0000256" key="3">
    <source>
        <dbReference type="ARBA" id="ARBA00022475"/>
    </source>
</evidence>
<feature type="transmembrane region" description="Helical" evidence="9">
    <location>
        <begin position="267"/>
        <end position="288"/>
    </location>
</feature>
<feature type="transmembrane region" description="Helical" evidence="9">
    <location>
        <begin position="99"/>
        <end position="118"/>
    </location>
</feature>
<organism evidence="11 12">
    <name type="scientific">Clostridium neonatale</name>
    <dbReference type="NCBI Taxonomy" id="137838"/>
    <lineage>
        <taxon>Bacteria</taxon>
        <taxon>Bacillati</taxon>
        <taxon>Bacillota</taxon>
        <taxon>Clostridia</taxon>
        <taxon>Eubacteriales</taxon>
        <taxon>Clostridiaceae</taxon>
        <taxon>Clostridium</taxon>
    </lineage>
</organism>
<evidence type="ECO:0000313" key="11">
    <source>
        <dbReference type="EMBL" id="CAI3541564.1"/>
    </source>
</evidence>
<dbReference type="Proteomes" id="UP001189143">
    <property type="component" value="Unassembled WGS sequence"/>
</dbReference>
<keyword evidence="3 8" id="KW-1003">Cell membrane</keyword>
<keyword evidence="6 9" id="KW-1133">Transmembrane helix</keyword>
<dbReference type="InterPro" id="IPR004796">
    <property type="entry name" value="PTS_IIC_cello"/>
</dbReference>
<sequence length="421" mass="46053">MNKFMNFFQEKVMPSLIKIGNQRHLVAIRNGLAITIPFIIVGSIFLILGNLPFEWWEGFIGDFGVKMNVIVNSSFGVLGVLAALGIGYELAKSYELDPITGSVISFVAFLVTQITPDYNLDTSHFGADGLFTAMIVTIFAVEILRVCVTKDIVIKLPKGVPPAVGNSFVALTPALIVMCIIWVIRVILGFDITQFITIIFSPVVMALNTLPGILIYSIVVTLLWSAGIHGDMALEGIADPIYIQFLTANTAAFIAHEPIPYITASGFYSLFVNVGGTGATLCLVLLMLRSKSKTYKSLGKAAFPSACFEINEPVIFGFPIVLNPVILIPFTVVPLVLTTSSYLLMYFNIIGRPVAMLPWTMPPIIGPFLATGGDWKAAVWSAVSMLIATCIYYPFFKVVEKQQLEKEQLEETEEILNTVSV</sequence>
<keyword evidence="4 8" id="KW-0762">Sugar transport</keyword>
<gene>
    <name evidence="11" type="primary">ywbA</name>
    <name evidence="11" type="ORF">CNEO2_120010</name>
</gene>
<evidence type="ECO:0000259" key="10">
    <source>
        <dbReference type="PROSITE" id="PS51105"/>
    </source>
</evidence>
<comment type="subcellular location">
    <subcellularLocation>
        <location evidence="1">Cell membrane</location>
        <topology evidence="1">Multi-pass membrane protein</topology>
    </subcellularLocation>
</comment>
<dbReference type="InterPro" id="IPR003352">
    <property type="entry name" value="PTS_EIIC"/>
</dbReference>
<reference evidence="11" key="1">
    <citation type="submission" date="2022-10" db="EMBL/GenBank/DDBJ databases">
        <authorList>
            <person name="Aires J."/>
            <person name="Mesa V."/>
        </authorList>
    </citation>
    <scope>NUCLEOTIDE SEQUENCE</scope>
    <source>
        <strain evidence="11">Clostridium neonatale JD116</strain>
    </source>
</reference>
<evidence type="ECO:0000313" key="12">
    <source>
        <dbReference type="Proteomes" id="UP001189143"/>
    </source>
</evidence>
<evidence type="ECO:0000256" key="2">
    <source>
        <dbReference type="ARBA" id="ARBA00022448"/>
    </source>
</evidence>
<dbReference type="NCBIfam" id="TIGR00410">
    <property type="entry name" value="lacE"/>
    <property type="match status" value="1"/>
</dbReference>
<feature type="transmembrane region" description="Helical" evidence="9">
    <location>
        <begin position="130"/>
        <end position="148"/>
    </location>
</feature>
<feature type="transmembrane region" description="Helical" evidence="9">
    <location>
        <begin position="325"/>
        <end position="349"/>
    </location>
</feature>
<keyword evidence="5 9" id="KW-0812">Transmembrane</keyword>
<feature type="transmembrane region" description="Helical" evidence="9">
    <location>
        <begin position="31"/>
        <end position="49"/>
    </location>
</feature>
<comment type="function">
    <text evidence="8">The phosphoenolpyruvate-dependent sugar phosphotransferase system (PTS), a major carbohydrate active -transport system, catalyzes the phosphorylation of incoming sugar substrates concomitant with their translocation across the cell membrane.</text>
</comment>
<dbReference type="EMBL" id="CAMTCP010000033">
    <property type="protein sequence ID" value="CAI3541564.1"/>
    <property type="molecule type" value="Genomic_DNA"/>
</dbReference>
<dbReference type="AlphaFoldDB" id="A0AAD2DBQ7"/>
<dbReference type="RefSeq" id="WP_317050021.1">
    <property type="nucleotide sequence ID" value="NZ_CAMRXC010000273.1"/>
</dbReference>
<dbReference type="InterPro" id="IPR051088">
    <property type="entry name" value="PTS_Sugar-EIIC/EIIB"/>
</dbReference>
<feature type="transmembrane region" description="Helical" evidence="9">
    <location>
        <begin position="194"/>
        <end position="224"/>
    </location>
</feature>
<name>A0AAD2DBQ7_9CLOT</name>
<evidence type="ECO:0000256" key="1">
    <source>
        <dbReference type="ARBA" id="ARBA00004651"/>
    </source>
</evidence>
<feature type="transmembrane region" description="Helical" evidence="9">
    <location>
        <begin position="69"/>
        <end position="87"/>
    </location>
</feature>
<dbReference type="GO" id="GO:0009401">
    <property type="term" value="P:phosphoenolpyruvate-dependent sugar phosphotransferase system"/>
    <property type="evidence" value="ECO:0007669"/>
    <property type="project" value="InterPro"/>
</dbReference>
<feature type="transmembrane region" description="Helical" evidence="9">
    <location>
        <begin position="236"/>
        <end position="255"/>
    </location>
</feature>
<dbReference type="Pfam" id="PF02378">
    <property type="entry name" value="PTS_EIIC"/>
    <property type="match status" value="1"/>
</dbReference>
<evidence type="ECO:0000256" key="5">
    <source>
        <dbReference type="ARBA" id="ARBA00022692"/>
    </source>
</evidence>
<evidence type="ECO:0000256" key="6">
    <source>
        <dbReference type="ARBA" id="ARBA00022989"/>
    </source>
</evidence>
<feature type="transmembrane region" description="Helical" evidence="9">
    <location>
        <begin position="168"/>
        <end position="188"/>
    </location>
</feature>
<dbReference type="PROSITE" id="PS51105">
    <property type="entry name" value="PTS_EIIC_TYPE_3"/>
    <property type="match status" value="1"/>
</dbReference>
<feature type="domain" description="PTS EIIC type-3" evidence="10">
    <location>
        <begin position="8"/>
        <end position="395"/>
    </location>
</feature>
<evidence type="ECO:0000256" key="8">
    <source>
        <dbReference type="PIRNR" id="PIRNR006351"/>
    </source>
</evidence>
<keyword evidence="2 8" id="KW-0813">Transport</keyword>
<evidence type="ECO:0000256" key="7">
    <source>
        <dbReference type="ARBA" id="ARBA00023136"/>
    </source>
</evidence>
<proteinExistence type="predicted"/>
<comment type="caution">
    <text evidence="11">The sequence shown here is derived from an EMBL/GenBank/DDBJ whole genome shotgun (WGS) entry which is preliminary data.</text>
</comment>